<evidence type="ECO:0000313" key="1">
    <source>
        <dbReference type="EMBL" id="CDL92299.1"/>
    </source>
</evidence>
<reference evidence="1 2" key="1">
    <citation type="journal article" date="2015" name="Genome Announc.">
        <title>Draft Genome Sequence of Clostridium tyrobutyricum Strain DIVETGP, Isolated from Cow's Milk for Grana Padano Production.</title>
        <authorList>
            <person name="Soggiu A."/>
            <person name="Piras C."/>
            <person name="Gaiarsa S."/>
            <person name="Sassera D."/>
            <person name="Roncada P."/>
            <person name="Bendixen E."/>
            <person name="Brasca M."/>
            <person name="Bonizzi L."/>
        </authorList>
    </citation>
    <scope>NUCLEOTIDE SEQUENCE [LARGE SCALE GENOMIC DNA]</scope>
    <source>
        <strain evidence="1 2">DIVETGP</strain>
    </source>
</reference>
<accession>W6N9T4</accession>
<protein>
    <submittedName>
        <fullName evidence="1">Uncharacterized protein</fullName>
    </submittedName>
</protein>
<evidence type="ECO:0000313" key="2">
    <source>
        <dbReference type="Proteomes" id="UP000019482"/>
    </source>
</evidence>
<organism evidence="1 2">
    <name type="scientific">Clostridium tyrobutyricum DIVETGP</name>
    <dbReference type="NCBI Taxonomy" id="1408889"/>
    <lineage>
        <taxon>Bacteria</taxon>
        <taxon>Bacillati</taxon>
        <taxon>Bacillota</taxon>
        <taxon>Clostridia</taxon>
        <taxon>Eubacteriales</taxon>
        <taxon>Clostridiaceae</taxon>
        <taxon>Clostridium</taxon>
    </lineage>
</organism>
<comment type="caution">
    <text evidence="1">The sequence shown here is derived from an EMBL/GenBank/DDBJ whole genome shotgun (WGS) entry which is preliminary data.</text>
</comment>
<dbReference type="AlphaFoldDB" id="W6N9T4"/>
<keyword evidence="2" id="KW-1185">Reference proteome</keyword>
<proteinExistence type="predicted"/>
<gene>
    <name evidence="1" type="ORF">CTDIVETGP_2369</name>
</gene>
<dbReference type="EMBL" id="CBXI010000040">
    <property type="protein sequence ID" value="CDL92299.1"/>
    <property type="molecule type" value="Genomic_DNA"/>
</dbReference>
<name>W6N9T4_CLOTY</name>
<dbReference type="Proteomes" id="UP000019482">
    <property type="component" value="Unassembled WGS sequence"/>
</dbReference>
<sequence length="47" mass="5558">MIFTVKSFTDYYNTLDIVCKAIALLMEDDRRKKNHAAYFSKLLKEIV</sequence>